<feature type="signal peptide" evidence="1">
    <location>
        <begin position="1"/>
        <end position="17"/>
    </location>
</feature>
<organism evidence="2">
    <name type="scientific">Spodoptera frugiperda</name>
    <name type="common">Fall armyworm</name>
    <dbReference type="NCBI Taxonomy" id="7108"/>
    <lineage>
        <taxon>Eukaryota</taxon>
        <taxon>Metazoa</taxon>
        <taxon>Ecdysozoa</taxon>
        <taxon>Arthropoda</taxon>
        <taxon>Hexapoda</taxon>
        <taxon>Insecta</taxon>
        <taxon>Pterygota</taxon>
        <taxon>Neoptera</taxon>
        <taxon>Endopterygota</taxon>
        <taxon>Lepidoptera</taxon>
        <taxon>Glossata</taxon>
        <taxon>Ditrysia</taxon>
        <taxon>Noctuoidea</taxon>
        <taxon>Noctuidae</taxon>
        <taxon>Amphipyrinae</taxon>
        <taxon>Spodoptera</taxon>
    </lineage>
</organism>
<evidence type="ECO:0000256" key="1">
    <source>
        <dbReference type="SAM" id="SignalP"/>
    </source>
</evidence>
<gene>
    <name evidence="2" type="ORF">SFRICE_035099</name>
</gene>
<protein>
    <submittedName>
        <fullName evidence="2">SFRICE_035099</fullName>
    </submittedName>
</protein>
<dbReference type="AlphaFoldDB" id="A0A2H1WHV5"/>
<feature type="chain" id="PRO_5013910577" evidence="1">
    <location>
        <begin position="18"/>
        <end position="147"/>
    </location>
</feature>
<sequence length="147" mass="15932">MDTLVFFLFLGTYGVKSSNVISCQCKARGTVRLLLTKNQPVPTPGFRAGTPVNPIDSLQIRTIQNLVFCIYFITLYYNAAPLFASENASSAYHNHITMAEYHPMTSPALGDAKGSVRLLLTKNHHVPTPAFLAGAPVNPLGSPQLIA</sequence>
<keyword evidence="1" id="KW-0732">Signal</keyword>
<accession>A0A2H1WHV5</accession>
<evidence type="ECO:0000313" key="2">
    <source>
        <dbReference type="EMBL" id="SOQ52649.1"/>
    </source>
</evidence>
<proteinExistence type="predicted"/>
<name>A0A2H1WHV5_SPOFR</name>
<dbReference type="EMBL" id="ODYU01008768">
    <property type="protein sequence ID" value="SOQ52649.1"/>
    <property type="molecule type" value="Genomic_DNA"/>
</dbReference>
<reference evidence="2" key="1">
    <citation type="submission" date="2016-07" db="EMBL/GenBank/DDBJ databases">
        <authorList>
            <person name="Bretaudeau A."/>
        </authorList>
    </citation>
    <scope>NUCLEOTIDE SEQUENCE</scope>
    <source>
        <strain evidence="2">Rice</strain>
        <tissue evidence="2">Whole body</tissue>
    </source>
</reference>